<dbReference type="InterPro" id="IPR017438">
    <property type="entry name" value="ATP-NAD_kinase_N"/>
</dbReference>
<dbReference type="SUPFAM" id="SSF111331">
    <property type="entry name" value="NAD kinase/diacylglycerol kinase-like"/>
    <property type="match status" value="1"/>
</dbReference>
<evidence type="ECO:0000259" key="7">
    <source>
        <dbReference type="Pfam" id="PF00609"/>
    </source>
</evidence>
<keyword evidence="5" id="KW-0418">Kinase</keyword>
<evidence type="ECO:0000256" key="5">
    <source>
        <dbReference type="ARBA" id="ARBA00022777"/>
    </source>
</evidence>
<dbReference type="Pfam" id="PF00609">
    <property type="entry name" value="DAGK_acc"/>
    <property type="match status" value="1"/>
</dbReference>
<keyword evidence="3" id="KW-0808">Transferase</keyword>
<comment type="similarity">
    <text evidence="1">Belongs to the eukaryotic diacylglycerol kinase family.</text>
</comment>
<dbReference type="PANTHER" id="PTHR11255">
    <property type="entry name" value="DIACYLGLYCEROL KINASE"/>
    <property type="match status" value="1"/>
</dbReference>
<accession>A0AAD1UGG5</accession>
<dbReference type="GO" id="GO:0016020">
    <property type="term" value="C:membrane"/>
    <property type="evidence" value="ECO:0007669"/>
    <property type="project" value="TreeGrafter"/>
</dbReference>
<evidence type="ECO:0000313" key="10">
    <source>
        <dbReference type="Proteomes" id="UP001295684"/>
    </source>
</evidence>
<keyword evidence="4" id="KW-0547">Nucleotide-binding</keyword>
<keyword evidence="6" id="KW-0067">ATP-binding</keyword>
<dbReference type="InterPro" id="IPR016064">
    <property type="entry name" value="NAD/diacylglycerol_kinase_sf"/>
</dbReference>
<evidence type="ECO:0000256" key="4">
    <source>
        <dbReference type="ARBA" id="ARBA00022741"/>
    </source>
</evidence>
<dbReference type="GO" id="GO:0005524">
    <property type="term" value="F:ATP binding"/>
    <property type="evidence" value="ECO:0007669"/>
    <property type="project" value="UniProtKB-KW"/>
</dbReference>
<evidence type="ECO:0000256" key="6">
    <source>
        <dbReference type="ARBA" id="ARBA00022840"/>
    </source>
</evidence>
<dbReference type="PANTHER" id="PTHR11255:SF121">
    <property type="entry name" value="DIACYLGLYCEROL KINASE (ATP)"/>
    <property type="match status" value="1"/>
</dbReference>
<evidence type="ECO:0000256" key="2">
    <source>
        <dbReference type="ARBA" id="ARBA00012133"/>
    </source>
</evidence>
<evidence type="ECO:0000256" key="1">
    <source>
        <dbReference type="ARBA" id="ARBA00009280"/>
    </source>
</evidence>
<dbReference type="EC" id="2.7.1.107" evidence="2"/>
<name>A0AAD1UGG5_EUPCR</name>
<evidence type="ECO:0000313" key="9">
    <source>
        <dbReference type="EMBL" id="CAI2368282.1"/>
    </source>
</evidence>
<evidence type="ECO:0000259" key="8">
    <source>
        <dbReference type="Pfam" id="PF00781"/>
    </source>
</evidence>
<protein>
    <recommendedName>
        <fullName evidence="2">diacylglycerol kinase (ATP)</fullName>
        <ecNumber evidence="2">2.7.1.107</ecNumber>
    </recommendedName>
</protein>
<dbReference type="Pfam" id="PF00781">
    <property type="entry name" value="DAGK_cat"/>
    <property type="match status" value="1"/>
</dbReference>
<dbReference type="Proteomes" id="UP001295684">
    <property type="component" value="Unassembled WGS sequence"/>
</dbReference>
<dbReference type="Gene3D" id="3.40.50.10330">
    <property type="entry name" value="Probable inorganic polyphosphate/atp-NAD kinase, domain 1"/>
    <property type="match status" value="1"/>
</dbReference>
<sequence>MEKAISGDSESEVLIYLLVNPRSGSREGRSYTELDANHFQYELNNGDTCELNIINILMKDSMNEFKKSTHEKSQILNDEKASKTLQKIIVVIVGGDGSFMNILKEMEDYGIILETIIFTQFPFGTANDLGRAFKWGASPSRKMKNDLNYLCNILCSAKETGFDIWEINIHTDEINGDIESVDGNELVSQETKTFTKLMCHSFSFGLDARIGLNFEKRRTRNRCCNNIRYGLEGLKRVFCCCFYRRTLKIRELLTKFSQSSRQSDPEFFKSMQSDDFDVSDSEKQPIRQERLNTLEFTIGSNRDEENTYYIRGNPVSLYCTNIAVLMGGRNNIWRGGRNRSGITDKSGRPIDPRVFNDAVAYNDGKLEFTTFSSMFHLIFQKSRRLMQSGGPFIFEFDEYRKNEKEEEKEKLEPQRTYINIDGEFYRVSNIRKLTISKYFKEKQLRILVNEKGSGSK</sequence>
<comment type="caution">
    <text evidence="9">The sequence shown here is derived from an EMBL/GenBank/DDBJ whole genome shotgun (WGS) entry which is preliminary data.</text>
</comment>
<dbReference type="InterPro" id="IPR037607">
    <property type="entry name" value="DGK"/>
</dbReference>
<proteinExistence type="inferred from homology"/>
<evidence type="ECO:0000256" key="3">
    <source>
        <dbReference type="ARBA" id="ARBA00022679"/>
    </source>
</evidence>
<dbReference type="GO" id="GO:0004143">
    <property type="term" value="F:ATP-dependent diacylglycerol kinase activity"/>
    <property type="evidence" value="ECO:0007669"/>
    <property type="project" value="UniProtKB-EC"/>
</dbReference>
<dbReference type="InterPro" id="IPR001206">
    <property type="entry name" value="Diacylglycerol_kinase_cat_dom"/>
</dbReference>
<dbReference type="InterPro" id="IPR000756">
    <property type="entry name" value="Diacylglycerol_kin_accessory"/>
</dbReference>
<feature type="domain" description="DAGKc" evidence="8">
    <location>
        <begin position="16"/>
        <end position="143"/>
    </location>
</feature>
<dbReference type="EMBL" id="CAMPGE010009415">
    <property type="protein sequence ID" value="CAI2368282.1"/>
    <property type="molecule type" value="Genomic_DNA"/>
</dbReference>
<feature type="domain" description="Diacylglycerol kinase accessory" evidence="7">
    <location>
        <begin position="201"/>
        <end position="423"/>
    </location>
</feature>
<organism evidence="9 10">
    <name type="scientific">Euplotes crassus</name>
    <dbReference type="NCBI Taxonomy" id="5936"/>
    <lineage>
        <taxon>Eukaryota</taxon>
        <taxon>Sar</taxon>
        <taxon>Alveolata</taxon>
        <taxon>Ciliophora</taxon>
        <taxon>Intramacronucleata</taxon>
        <taxon>Spirotrichea</taxon>
        <taxon>Hypotrichia</taxon>
        <taxon>Euplotida</taxon>
        <taxon>Euplotidae</taxon>
        <taxon>Moneuplotes</taxon>
    </lineage>
</organism>
<reference evidence="9" key="1">
    <citation type="submission" date="2023-07" db="EMBL/GenBank/DDBJ databases">
        <authorList>
            <consortium name="AG Swart"/>
            <person name="Singh M."/>
            <person name="Singh A."/>
            <person name="Seah K."/>
            <person name="Emmerich C."/>
        </authorList>
    </citation>
    <scope>NUCLEOTIDE SEQUENCE</scope>
    <source>
        <strain evidence="9">DP1</strain>
    </source>
</reference>
<keyword evidence="10" id="KW-1185">Reference proteome</keyword>
<dbReference type="GO" id="GO:0007200">
    <property type="term" value="P:phospholipase C-activating G protein-coupled receptor signaling pathway"/>
    <property type="evidence" value="ECO:0007669"/>
    <property type="project" value="InterPro"/>
</dbReference>
<gene>
    <name evidence="9" type="ORF">ECRASSUSDP1_LOCUS9573</name>
</gene>
<dbReference type="AlphaFoldDB" id="A0AAD1UGG5"/>